<dbReference type="Proteomes" id="UP000034287">
    <property type="component" value="Unassembled WGS sequence"/>
</dbReference>
<name>A0A0M2SPI0_9STAP</name>
<dbReference type="PROSITE" id="PS50206">
    <property type="entry name" value="RHODANESE_3"/>
    <property type="match status" value="1"/>
</dbReference>
<dbReference type="InterPro" id="IPR036873">
    <property type="entry name" value="Rhodanese-like_dom_sf"/>
</dbReference>
<reference evidence="4 5" key="1">
    <citation type="submission" date="2015-04" db="EMBL/GenBank/DDBJ databases">
        <title>Taxonomic description and genome sequence of Salinicoccus sediminis sp. nov., a novel hyper halotolerant bacterium isolated from marine sediment.</title>
        <authorList>
            <person name="Mathan Kumar R."/>
            <person name="Kaur G."/>
            <person name="Kumar N."/>
            <person name="Kumar A."/>
            <person name="Singh N.K."/>
            <person name="Kaur N."/>
            <person name="Mayilraj S."/>
        </authorList>
    </citation>
    <scope>NUCLEOTIDE SEQUENCE [LARGE SCALE GENOMIC DNA]</scope>
    <source>
        <strain evidence="4 5">SV-16</strain>
    </source>
</reference>
<sequence>MIINAKTSGTLGKRKLTLADCRNVMDNHSSSVERIEKSPVEGSVHISQVPWMFTEDGINGGRHPIPKSGVIDTLYDALGGGANDIILFADENSFFHTRLYYLFRLYGHNVFLWNDSVQALESLTTDRDAAAVPLEDVSIQAGNREVSEDIFRSMEDVQARAGRPHVLLIDVRSRNRYLGVEEPIDSKKGHIPSAINIPLSSIHRDGVIDFGALGYMKTELEKYREIIVYCGSGMSATPMFVLLDEMGLPVKLYGGSFSEWITDSDNAVATGDTRLNERMGRIHG</sequence>
<dbReference type="CDD" id="cd01449">
    <property type="entry name" value="TST_Repeat_2"/>
    <property type="match status" value="1"/>
</dbReference>
<dbReference type="OrthoDB" id="9770030at2"/>
<dbReference type="Pfam" id="PF00581">
    <property type="entry name" value="Rhodanese"/>
    <property type="match status" value="1"/>
</dbReference>
<keyword evidence="2" id="KW-0677">Repeat</keyword>
<dbReference type="GO" id="GO:0004792">
    <property type="term" value="F:thiosulfate-cyanide sulfurtransferase activity"/>
    <property type="evidence" value="ECO:0007669"/>
    <property type="project" value="TreeGrafter"/>
</dbReference>
<dbReference type="STRING" id="1432562.WN59_01960"/>
<organism evidence="4 5">
    <name type="scientific">Salinicoccus sediminis</name>
    <dbReference type="NCBI Taxonomy" id="1432562"/>
    <lineage>
        <taxon>Bacteria</taxon>
        <taxon>Bacillati</taxon>
        <taxon>Bacillota</taxon>
        <taxon>Bacilli</taxon>
        <taxon>Bacillales</taxon>
        <taxon>Staphylococcaceae</taxon>
        <taxon>Salinicoccus</taxon>
    </lineage>
</organism>
<evidence type="ECO:0000259" key="3">
    <source>
        <dbReference type="PROSITE" id="PS50206"/>
    </source>
</evidence>
<dbReference type="SUPFAM" id="SSF52821">
    <property type="entry name" value="Rhodanese/Cell cycle control phosphatase"/>
    <property type="match status" value="2"/>
</dbReference>
<protein>
    <submittedName>
        <fullName evidence="4">Lipoprotein</fullName>
    </submittedName>
</protein>
<dbReference type="Gene3D" id="3.40.250.10">
    <property type="entry name" value="Rhodanese-like domain"/>
    <property type="match status" value="2"/>
</dbReference>
<evidence type="ECO:0000256" key="2">
    <source>
        <dbReference type="ARBA" id="ARBA00022737"/>
    </source>
</evidence>
<gene>
    <name evidence="4" type="ORF">WN59_01960</name>
</gene>
<evidence type="ECO:0000256" key="1">
    <source>
        <dbReference type="ARBA" id="ARBA00022679"/>
    </source>
</evidence>
<proteinExistence type="predicted"/>
<dbReference type="InterPro" id="IPR045078">
    <property type="entry name" value="TST/MPST-like"/>
</dbReference>
<keyword evidence="5" id="KW-1185">Reference proteome</keyword>
<dbReference type="PANTHER" id="PTHR11364">
    <property type="entry name" value="THIOSULFATE SULFERTANSFERASE"/>
    <property type="match status" value="1"/>
</dbReference>
<keyword evidence="4" id="KW-0449">Lipoprotein</keyword>
<evidence type="ECO:0000313" key="5">
    <source>
        <dbReference type="Proteomes" id="UP000034287"/>
    </source>
</evidence>
<dbReference type="PANTHER" id="PTHR11364:SF27">
    <property type="entry name" value="SULFURTRANSFERASE"/>
    <property type="match status" value="1"/>
</dbReference>
<accession>A0A0M2SPI0</accession>
<dbReference type="AlphaFoldDB" id="A0A0M2SPI0"/>
<feature type="domain" description="Rhodanese" evidence="3">
    <location>
        <begin position="162"/>
        <end position="269"/>
    </location>
</feature>
<evidence type="ECO:0000313" key="4">
    <source>
        <dbReference type="EMBL" id="KKK35616.1"/>
    </source>
</evidence>
<dbReference type="RefSeq" id="WP_046511726.1">
    <property type="nucleotide sequence ID" value="NZ_LAYZ01000001.1"/>
</dbReference>
<dbReference type="PATRIC" id="fig|1432562.3.peg.402"/>
<dbReference type="EMBL" id="LAYZ01000001">
    <property type="protein sequence ID" value="KKK35616.1"/>
    <property type="molecule type" value="Genomic_DNA"/>
</dbReference>
<dbReference type="InterPro" id="IPR001763">
    <property type="entry name" value="Rhodanese-like_dom"/>
</dbReference>
<dbReference type="SMART" id="SM00450">
    <property type="entry name" value="RHOD"/>
    <property type="match status" value="1"/>
</dbReference>
<comment type="caution">
    <text evidence="4">The sequence shown here is derived from an EMBL/GenBank/DDBJ whole genome shotgun (WGS) entry which is preliminary data.</text>
</comment>
<keyword evidence="1" id="KW-0808">Transferase</keyword>